<keyword evidence="8" id="KW-1185">Reference proteome</keyword>
<sequence>MDTGFFAPLLTGYEWQLSLYAAVGIAAVTLIGKYLVLLIPAFRAEHARNAAMRRSKMTKPHYAQNQRWNRRWGPVFLIAIFVGVLPFCLTAGSQPWWQMLLDIAAILLVYDFFYYLVHRFLFHDGGLLGGPLMWVHAVHHRQHNPCRQDSSYIHPIEVALGLGLYAGTIFGLSRVLGDFHVVTVVLTWVAFSQINLHNHDLWETDRFPFRYLATMSRMHHNHHARFTGGNFATITLLYDWLFGTLDHGHGYGKTKVAIRARSDASGIKKPPAEAGG</sequence>
<keyword evidence="2 5" id="KW-0812">Transmembrane</keyword>
<comment type="subcellular location">
    <subcellularLocation>
        <location evidence="1">Membrane</location>
    </subcellularLocation>
</comment>
<evidence type="ECO:0000313" key="8">
    <source>
        <dbReference type="Proteomes" id="UP001361239"/>
    </source>
</evidence>
<feature type="transmembrane region" description="Helical" evidence="5">
    <location>
        <begin position="75"/>
        <end position="93"/>
    </location>
</feature>
<comment type="caution">
    <text evidence="7">The sequence shown here is derived from an EMBL/GenBank/DDBJ whole genome shotgun (WGS) entry which is preliminary data.</text>
</comment>
<name>A0ABU8RXG3_9SPHN</name>
<dbReference type="Proteomes" id="UP001361239">
    <property type="component" value="Unassembled WGS sequence"/>
</dbReference>
<dbReference type="Pfam" id="PF04116">
    <property type="entry name" value="FA_hydroxylase"/>
    <property type="match status" value="1"/>
</dbReference>
<feature type="domain" description="Fatty acid hydroxylase" evidence="6">
    <location>
        <begin position="104"/>
        <end position="244"/>
    </location>
</feature>
<dbReference type="RefSeq" id="WP_339587300.1">
    <property type="nucleotide sequence ID" value="NZ_JBBHJZ010000002.1"/>
</dbReference>
<evidence type="ECO:0000259" key="6">
    <source>
        <dbReference type="Pfam" id="PF04116"/>
    </source>
</evidence>
<evidence type="ECO:0000313" key="7">
    <source>
        <dbReference type="EMBL" id="MEJ5977361.1"/>
    </source>
</evidence>
<dbReference type="EMBL" id="JBBHJZ010000002">
    <property type="protein sequence ID" value="MEJ5977361.1"/>
    <property type="molecule type" value="Genomic_DNA"/>
</dbReference>
<proteinExistence type="predicted"/>
<protein>
    <submittedName>
        <fullName evidence="7">Sterol desaturase family protein</fullName>
    </submittedName>
</protein>
<dbReference type="InterPro" id="IPR050307">
    <property type="entry name" value="Sterol_Desaturase_Related"/>
</dbReference>
<evidence type="ECO:0000256" key="2">
    <source>
        <dbReference type="ARBA" id="ARBA00022692"/>
    </source>
</evidence>
<organism evidence="7 8">
    <name type="scientific">Novosphingobium anseongense</name>
    <dbReference type="NCBI Taxonomy" id="3133436"/>
    <lineage>
        <taxon>Bacteria</taxon>
        <taxon>Pseudomonadati</taxon>
        <taxon>Pseudomonadota</taxon>
        <taxon>Alphaproteobacteria</taxon>
        <taxon>Sphingomonadales</taxon>
        <taxon>Sphingomonadaceae</taxon>
        <taxon>Novosphingobium</taxon>
    </lineage>
</organism>
<evidence type="ECO:0000256" key="4">
    <source>
        <dbReference type="ARBA" id="ARBA00023136"/>
    </source>
</evidence>
<reference evidence="7 8" key="1">
    <citation type="submission" date="2024-03" db="EMBL/GenBank/DDBJ databases">
        <authorList>
            <person name="Jo J.-H."/>
        </authorList>
    </citation>
    <scope>NUCLEOTIDE SEQUENCE [LARGE SCALE GENOMIC DNA]</scope>
    <source>
        <strain evidence="7 8">PS1R-30</strain>
    </source>
</reference>
<feature type="transmembrane region" description="Helical" evidence="5">
    <location>
        <begin position="20"/>
        <end position="44"/>
    </location>
</feature>
<evidence type="ECO:0000256" key="1">
    <source>
        <dbReference type="ARBA" id="ARBA00004370"/>
    </source>
</evidence>
<dbReference type="InterPro" id="IPR006694">
    <property type="entry name" value="Fatty_acid_hydroxylase"/>
</dbReference>
<keyword evidence="3 5" id="KW-1133">Transmembrane helix</keyword>
<gene>
    <name evidence="7" type="ORF">WG901_11990</name>
</gene>
<evidence type="ECO:0000256" key="5">
    <source>
        <dbReference type="SAM" id="Phobius"/>
    </source>
</evidence>
<dbReference type="PANTHER" id="PTHR11863">
    <property type="entry name" value="STEROL DESATURASE"/>
    <property type="match status" value="1"/>
</dbReference>
<feature type="transmembrane region" description="Helical" evidence="5">
    <location>
        <begin position="99"/>
        <end position="117"/>
    </location>
</feature>
<keyword evidence="4 5" id="KW-0472">Membrane</keyword>
<accession>A0ABU8RXG3</accession>
<evidence type="ECO:0000256" key="3">
    <source>
        <dbReference type="ARBA" id="ARBA00022989"/>
    </source>
</evidence>